<organism evidence="7 8">
    <name type="scientific">Hymenobacter tibetensis</name>
    <dbReference type="NCBI Taxonomy" id="497967"/>
    <lineage>
        <taxon>Bacteria</taxon>
        <taxon>Pseudomonadati</taxon>
        <taxon>Bacteroidota</taxon>
        <taxon>Cytophagia</taxon>
        <taxon>Cytophagales</taxon>
        <taxon>Hymenobacteraceae</taxon>
        <taxon>Hymenobacter</taxon>
    </lineage>
</organism>
<evidence type="ECO:0000256" key="4">
    <source>
        <dbReference type="PROSITE-ProRule" id="PRU00433"/>
    </source>
</evidence>
<protein>
    <submittedName>
        <fullName evidence="7">PA14 domain-containing protein</fullName>
    </submittedName>
</protein>
<dbReference type="InterPro" id="IPR009056">
    <property type="entry name" value="Cyt_c-like_dom"/>
</dbReference>
<feature type="domain" description="Cytochrome c" evidence="5">
    <location>
        <begin position="132"/>
        <end position="287"/>
    </location>
</feature>
<dbReference type="Pfam" id="PF18962">
    <property type="entry name" value="Por_Secre_tail"/>
    <property type="match status" value="1"/>
</dbReference>
<keyword evidence="1 4" id="KW-0349">Heme</keyword>
<dbReference type="InterPro" id="IPR011658">
    <property type="entry name" value="PA14_dom"/>
</dbReference>
<name>A0ABY4CZV0_9BACT</name>
<dbReference type="PROSITE" id="PS51007">
    <property type="entry name" value="CYTC"/>
    <property type="match status" value="1"/>
</dbReference>
<feature type="domain" description="PA14" evidence="6">
    <location>
        <begin position="657"/>
        <end position="795"/>
    </location>
</feature>
<evidence type="ECO:0000259" key="6">
    <source>
        <dbReference type="PROSITE" id="PS51820"/>
    </source>
</evidence>
<dbReference type="InterPro" id="IPR036909">
    <property type="entry name" value="Cyt_c-like_dom_sf"/>
</dbReference>
<dbReference type="Proteomes" id="UP000831113">
    <property type="component" value="Chromosome"/>
</dbReference>
<keyword evidence="8" id="KW-1185">Reference proteome</keyword>
<dbReference type="RefSeq" id="WP_243797926.1">
    <property type="nucleotide sequence ID" value="NZ_CP094669.1"/>
</dbReference>
<keyword evidence="3 4" id="KW-0408">Iron</keyword>
<dbReference type="SUPFAM" id="SSF56988">
    <property type="entry name" value="Anthrax protective antigen"/>
    <property type="match status" value="1"/>
</dbReference>
<accession>A0ABY4CZV0</accession>
<keyword evidence="2 4" id="KW-0479">Metal-binding</keyword>
<evidence type="ECO:0000313" key="8">
    <source>
        <dbReference type="Proteomes" id="UP000831113"/>
    </source>
</evidence>
<dbReference type="SUPFAM" id="SSF46626">
    <property type="entry name" value="Cytochrome c"/>
    <property type="match status" value="1"/>
</dbReference>
<dbReference type="InterPro" id="IPR026444">
    <property type="entry name" value="Secre_tail"/>
</dbReference>
<gene>
    <name evidence="7" type="ORF">MTX78_20595</name>
</gene>
<dbReference type="Pfam" id="PF07691">
    <property type="entry name" value="PA14"/>
    <property type="match status" value="1"/>
</dbReference>
<reference evidence="7 8" key="1">
    <citation type="submission" date="2022-03" db="EMBL/GenBank/DDBJ databases">
        <title>Hymenobactersp. isolated from the air.</title>
        <authorList>
            <person name="Won M."/>
            <person name="Kwon S.-W."/>
        </authorList>
    </citation>
    <scope>NUCLEOTIDE SEQUENCE [LARGE SCALE GENOMIC DNA]</scope>
    <source>
        <strain evidence="7 8">KACC 21982</strain>
    </source>
</reference>
<dbReference type="InterPro" id="IPR037524">
    <property type="entry name" value="PA14/GLEYA"/>
</dbReference>
<dbReference type="NCBIfam" id="TIGR04183">
    <property type="entry name" value="Por_Secre_tail"/>
    <property type="match status" value="1"/>
</dbReference>
<sequence length="888" mass="97931">MSVTVPSGSSATTLWLQANNLSYDDKASVRVNNSAWINLNNTTCDVAEPGKSYGGIGGGHNTLKLKIALPANTVQDGTNQISFRFNNSDGVTIGYRVIRLNFLNADGTRLMPASSFNDDNPASWQAPRPGAADVAAGEQLWRTASLNESYLPNARVLQAKCTDCHAQDGRDLKYFNYSNKSIVERAKYHGLSVQQAEQIASYIRTLTAPAPATARPWNPPYQPGPGQDSRPLVEWSAGAGIDAVLDSDSETLPYLFPNGVTLASVATTSTLNIREIPVAVQFLDWKHWLPIIHPKDAWGADFTNSKLNKMYNGQGNANTDVNLRQRIANATQEYKLGGIYAPGMQTDMANWQHERNVWLESRVQNVSWDRERAIKVSSTALWQTVKFWELMQEFDLEGLGPALYGNRSEARTWPGLVRHVFETSPQRLNIPHGRDDLAHNNKAVNNVYASNAWYHTQMVLSSGNRSANGFYPVDWGYLYGLIKDLNFASNGATELSRLLMITIKAAQQADNGLGPDRAFDGWNLARNYSPSFLVELFQEPAWQQVTPGMKKEILENFLRSWFTKSRSYPVSQYTRSTDPFDVPPANYIPVNPPPGGGNAADRVWVMIPEMRRAGVDCELLNEIADWAQQMWPNANWASLKVASCPVAGLRNPENPAHTLPGMEYSYYEGDFTALPDFSSMTPTRTGNTLVVNTVPGPNQRASDYALRFQGFIEVPVDGWYQFMITSDDGSQLFIGSQLVVDNDGRHGIEVRSGSIALKAGKHAFTVTYFDAGGDKRLSMRYSGPNFSRRDLPASILSRIDPSAPLAAKGASAMEVALYPNPTRSELNLKVPSLHASYRVLDQLGRSVLEGAAPAGTAVLNVQALPAGLYHLEITTPAGRVVRKFVKQN</sequence>
<evidence type="ECO:0000313" key="7">
    <source>
        <dbReference type="EMBL" id="UOG74504.1"/>
    </source>
</evidence>
<dbReference type="EMBL" id="CP094669">
    <property type="protein sequence ID" value="UOG74504.1"/>
    <property type="molecule type" value="Genomic_DNA"/>
</dbReference>
<evidence type="ECO:0000256" key="2">
    <source>
        <dbReference type="ARBA" id="ARBA00022723"/>
    </source>
</evidence>
<proteinExistence type="predicted"/>
<dbReference type="SMART" id="SM00758">
    <property type="entry name" value="PA14"/>
    <property type="match status" value="1"/>
</dbReference>
<evidence type="ECO:0000256" key="3">
    <source>
        <dbReference type="ARBA" id="ARBA00023004"/>
    </source>
</evidence>
<dbReference type="Gene3D" id="2.60.120.380">
    <property type="match status" value="1"/>
</dbReference>
<dbReference type="PROSITE" id="PS51820">
    <property type="entry name" value="PA14"/>
    <property type="match status" value="1"/>
</dbReference>
<evidence type="ECO:0000256" key="1">
    <source>
        <dbReference type="ARBA" id="ARBA00022617"/>
    </source>
</evidence>
<evidence type="ECO:0000259" key="5">
    <source>
        <dbReference type="PROSITE" id="PS51007"/>
    </source>
</evidence>